<keyword evidence="1" id="KW-0175">Coiled coil</keyword>
<feature type="coiled-coil region" evidence="1">
    <location>
        <begin position="172"/>
        <end position="206"/>
    </location>
</feature>
<evidence type="ECO:0008006" key="5">
    <source>
        <dbReference type="Google" id="ProtNLM"/>
    </source>
</evidence>
<organism evidence="3 4">
    <name type="scientific">Piromyces finnis</name>
    <dbReference type="NCBI Taxonomy" id="1754191"/>
    <lineage>
        <taxon>Eukaryota</taxon>
        <taxon>Fungi</taxon>
        <taxon>Fungi incertae sedis</taxon>
        <taxon>Chytridiomycota</taxon>
        <taxon>Chytridiomycota incertae sedis</taxon>
        <taxon>Neocallimastigomycetes</taxon>
        <taxon>Neocallimastigales</taxon>
        <taxon>Neocallimastigaceae</taxon>
        <taxon>Piromyces</taxon>
    </lineage>
</organism>
<protein>
    <recommendedName>
        <fullName evidence="5">L domain-like protein</fullName>
    </recommendedName>
</protein>
<gene>
    <name evidence="3" type="ORF">BCR36DRAFT_411145</name>
</gene>
<evidence type="ECO:0000256" key="2">
    <source>
        <dbReference type="SAM" id="MobiDB-lite"/>
    </source>
</evidence>
<reference evidence="3 4" key="1">
    <citation type="submission" date="2016-08" db="EMBL/GenBank/DDBJ databases">
        <title>Genomes of anaerobic fungi encode conserved fungal cellulosomes for biomass hydrolysis.</title>
        <authorList>
            <consortium name="DOE Joint Genome Institute"/>
            <person name="Haitjema C.H."/>
            <person name="Gilmore S.P."/>
            <person name="Henske J.K."/>
            <person name="Solomon K.V."/>
            <person name="De Groot R."/>
            <person name="Kuo A."/>
            <person name="Mondo S.J."/>
            <person name="Salamov A.A."/>
            <person name="Labutti K."/>
            <person name="Zhao Z."/>
            <person name="Chiniquy J."/>
            <person name="Barry K."/>
            <person name="Brewer H.M."/>
            <person name="Purvine S.O."/>
            <person name="Wright A.T."/>
            <person name="Boxma B."/>
            <person name="Van Alen T."/>
            <person name="Hackstein J.H."/>
            <person name="Baker S.E."/>
            <person name="Grigoriev I.V."/>
            <person name="O'Malley M.A."/>
        </authorList>
    </citation>
    <scope>NUCLEOTIDE SEQUENCE [LARGE SCALE GENOMIC DNA]</scope>
    <source>
        <strain evidence="4">finn</strain>
    </source>
</reference>
<reference evidence="3 4" key="2">
    <citation type="submission" date="2016-08" db="EMBL/GenBank/DDBJ databases">
        <title>Pervasive Adenine N6-methylation of Active Genes in Fungi.</title>
        <authorList>
            <consortium name="DOE Joint Genome Institute"/>
            <person name="Mondo S.J."/>
            <person name="Dannebaum R.O."/>
            <person name="Kuo R.C."/>
            <person name="Labutti K."/>
            <person name="Haridas S."/>
            <person name="Kuo A."/>
            <person name="Salamov A."/>
            <person name="Ahrendt S.R."/>
            <person name="Lipzen A."/>
            <person name="Sullivan W."/>
            <person name="Andreopoulos W.B."/>
            <person name="Clum A."/>
            <person name="Lindquist E."/>
            <person name="Daum C."/>
            <person name="Ramamoorthy G.K."/>
            <person name="Gryganskyi A."/>
            <person name="Culley D."/>
            <person name="Magnuson J.K."/>
            <person name="James T.Y."/>
            <person name="O'Malley M.A."/>
            <person name="Stajich J.E."/>
            <person name="Spatafora J.W."/>
            <person name="Visel A."/>
            <person name="Grigoriev I.V."/>
        </authorList>
    </citation>
    <scope>NUCLEOTIDE SEQUENCE [LARGE SCALE GENOMIC DNA]</scope>
    <source>
        <strain evidence="4">finn</strain>
    </source>
</reference>
<sequence>MIKYQMNDNKNNGNNKSMNKDQNGKVTNDNLNSIDEMNKSNIQNDVDDTENIDFVNTEDEDLIKNDENQFDIINSDDVLNSLKKLNSWNDLMNSVKNNERDIDHLLDISSPEDDISEPYDNKSRNFDEVSLKSVAIITENYDTYSPEINNFESDKEVMDNDSEYENDYKSKIIKIEECFSQEEELLKALEKENNELNGINDENIIEKVDGFINSNKYIENNIRKYNFINNDIEEYVKKTQKNWNKEEQSDVISENHLENDNIVLQYKEEKQRNNSHIIIEDKKKNKKNFENYLKDNNDVLRNLSDNSLNILNNVDYDKDNDDIVNETIIQDKKNLSKSDIKFSKENSNTLYRENTNKLTIENENSKNNSFDYSHNEDSIINKKKNTYDKSLYNSFDDSNDNININIFDNSKEGISEYTDNYSNSIVIKKEINNDYQDRRKDNNPNEKYIQCEVNKLIINNDNNNESNNNNFDNEGECNIAKEDETIVDDTKTDILKENIDYNMFIDNIEKNKNNDENKEILKNIINMRNNSSSRCNDIINDINNDDEDNEKGEEDGELEIIEVGSIFNINNKDDGKNNDDDKIYLIHNNIINKKNIKNKKIKEQKLFLENQYIILKILESQYKRKLSMNNLNNTEFLSNIKYINLSNADLPEIISIESYIPNIEGINISNNNITSIKFIENIKNLEYLKIDDNLVDKLKFGKKLNIKYLSCSTNNINNISVNNN</sequence>
<comment type="caution">
    <text evidence="3">The sequence shown here is derived from an EMBL/GenBank/DDBJ whole genome shotgun (WGS) entry which is preliminary data.</text>
</comment>
<evidence type="ECO:0000256" key="1">
    <source>
        <dbReference type="SAM" id="Coils"/>
    </source>
</evidence>
<evidence type="ECO:0000313" key="4">
    <source>
        <dbReference type="Proteomes" id="UP000193719"/>
    </source>
</evidence>
<dbReference type="EMBL" id="MCFH01000013">
    <property type="protein sequence ID" value="ORX53370.1"/>
    <property type="molecule type" value="Genomic_DNA"/>
</dbReference>
<accession>A0A1Y1VD92</accession>
<evidence type="ECO:0000313" key="3">
    <source>
        <dbReference type="EMBL" id="ORX53370.1"/>
    </source>
</evidence>
<dbReference type="OrthoDB" id="10659430at2759"/>
<proteinExistence type="predicted"/>
<feature type="compositionally biased region" description="Low complexity" evidence="2">
    <location>
        <begin position="1"/>
        <end position="17"/>
    </location>
</feature>
<dbReference type="SUPFAM" id="SSF52058">
    <property type="entry name" value="L domain-like"/>
    <property type="match status" value="1"/>
</dbReference>
<feature type="region of interest" description="Disordered" evidence="2">
    <location>
        <begin position="1"/>
        <end position="29"/>
    </location>
</feature>
<dbReference type="STRING" id="1754191.A0A1Y1VD92"/>
<name>A0A1Y1VD92_9FUNG</name>
<dbReference type="AlphaFoldDB" id="A0A1Y1VD92"/>
<dbReference type="Proteomes" id="UP000193719">
    <property type="component" value="Unassembled WGS sequence"/>
</dbReference>
<keyword evidence="4" id="KW-1185">Reference proteome</keyword>